<dbReference type="InterPro" id="IPR010982">
    <property type="entry name" value="Lambda_DNA-bd_dom_sf"/>
</dbReference>
<feature type="domain" description="HTH cro/C1-type" evidence="1">
    <location>
        <begin position="63"/>
        <end position="99"/>
    </location>
</feature>
<protein>
    <submittedName>
        <fullName evidence="2">Helix-turn-helix transcriptional regulator</fullName>
    </submittedName>
</protein>
<dbReference type="AlphaFoldDB" id="A0A9Q3V8E0"/>
<dbReference type="Gene3D" id="1.10.260.40">
    <property type="entry name" value="lambda repressor-like DNA-binding domains"/>
    <property type="match status" value="1"/>
</dbReference>
<evidence type="ECO:0000259" key="1">
    <source>
        <dbReference type="PROSITE" id="PS50943"/>
    </source>
</evidence>
<proteinExistence type="predicted"/>
<dbReference type="Proteomes" id="UP000813637">
    <property type="component" value="Unassembled WGS sequence"/>
</dbReference>
<dbReference type="Pfam" id="PF01381">
    <property type="entry name" value="HTH_3"/>
    <property type="match status" value="1"/>
</dbReference>
<dbReference type="CDD" id="cd00093">
    <property type="entry name" value="HTH_XRE"/>
    <property type="match status" value="1"/>
</dbReference>
<evidence type="ECO:0000313" key="3">
    <source>
        <dbReference type="Proteomes" id="UP000813637"/>
    </source>
</evidence>
<dbReference type="InterPro" id="IPR001387">
    <property type="entry name" value="Cro/C1-type_HTH"/>
</dbReference>
<reference evidence="2" key="2">
    <citation type="journal article" date="2021" name="Microorganisms">
        <title>Extensive Genome Exploration of Clostridium botulinum Group III Field Strains.</title>
        <authorList>
            <person name="Fillo S."/>
            <person name="Giordani F."/>
            <person name="Tonon E."/>
            <person name="Drigo I."/>
            <person name="Anselmo A."/>
            <person name="Fortunato A."/>
            <person name="Lista F."/>
            <person name="Bano L."/>
        </authorList>
    </citation>
    <scope>NUCLEOTIDE SEQUENCE</scope>
    <source>
        <strain evidence="2">IZSVe-TV_9877_3_12</strain>
    </source>
</reference>
<comment type="caution">
    <text evidence="2">The sequence shown here is derived from an EMBL/GenBank/DDBJ whole genome shotgun (WGS) entry which is preliminary data.</text>
</comment>
<dbReference type="EMBL" id="JAAMYB010000001">
    <property type="protein sequence ID" value="MCD3194279.1"/>
    <property type="molecule type" value="Genomic_DNA"/>
</dbReference>
<sequence length="115" mass="13987">MDLALKLGLNKKQGRYLIKDYETRGIYPSREISIKLATLFSTNTTYFYDDYYEFINKNYSNLLKSWRKKNNLTQKQAAAYAKVTYETWNSWENNRTIISRTGYHKFKKYIYKYLR</sequence>
<gene>
    <name evidence="2" type="ORF">G8S53_03115</name>
</gene>
<dbReference type="PROSITE" id="PS50943">
    <property type="entry name" value="HTH_CROC1"/>
    <property type="match status" value="1"/>
</dbReference>
<evidence type="ECO:0000313" key="2">
    <source>
        <dbReference type="EMBL" id="MCD3194279.1"/>
    </source>
</evidence>
<name>A0A9Q3V8E0_CLOBO</name>
<dbReference type="SUPFAM" id="SSF47413">
    <property type="entry name" value="lambda repressor-like DNA-binding domains"/>
    <property type="match status" value="1"/>
</dbReference>
<reference evidence="2" key="1">
    <citation type="submission" date="2020-02" db="EMBL/GenBank/DDBJ databases">
        <authorList>
            <person name="Fillo S."/>
            <person name="Giordani F."/>
            <person name="Tonon E."/>
            <person name="Drigo I."/>
            <person name="Anselmo A."/>
            <person name="Fortunato A."/>
            <person name="Bano L."/>
            <person name="Lista F."/>
        </authorList>
    </citation>
    <scope>NUCLEOTIDE SEQUENCE</scope>
    <source>
        <strain evidence="2">IZSVe-TV_9877_3_12</strain>
    </source>
</reference>
<organism evidence="2 3">
    <name type="scientific">Clostridium botulinum C</name>
    <dbReference type="NCBI Taxonomy" id="36828"/>
    <lineage>
        <taxon>Bacteria</taxon>
        <taxon>Bacillati</taxon>
        <taxon>Bacillota</taxon>
        <taxon>Clostridia</taxon>
        <taxon>Eubacteriales</taxon>
        <taxon>Clostridiaceae</taxon>
        <taxon>Clostridium</taxon>
    </lineage>
</organism>
<dbReference type="RefSeq" id="WP_141639702.1">
    <property type="nucleotide sequence ID" value="NZ_JAAMYB010000001.1"/>
</dbReference>
<accession>A0A9Q3V8E0</accession>
<dbReference type="GO" id="GO:0003677">
    <property type="term" value="F:DNA binding"/>
    <property type="evidence" value="ECO:0007669"/>
    <property type="project" value="InterPro"/>
</dbReference>